<sequence>MEPRKPAFERKKHLFRLEIMIEESTHTLALASLLQALNHPKVDDFRILDGMQFGKAIEQIVQTSKPQPFAIPQNQTVPAKNGLDTRQQQPSRKENGDSSRKQGSFVSPDQRQSPPPSPVNAEGGTLNLQNLLHLQESGTLVRITAVKEKGVKLSIPCRILNFDSSAQQLTIYHVDEKKVYSFNLNEIEDIVL</sequence>
<gene>
    <name evidence="2" type="ORF">ACFFNY_35345</name>
</gene>
<evidence type="ECO:0000256" key="1">
    <source>
        <dbReference type="SAM" id="MobiDB-lite"/>
    </source>
</evidence>
<dbReference type="RefSeq" id="WP_344904526.1">
    <property type="nucleotide sequence ID" value="NZ_BAAAYO010000002.1"/>
</dbReference>
<dbReference type="Proteomes" id="UP001589619">
    <property type="component" value="Unassembled WGS sequence"/>
</dbReference>
<reference evidence="2 3" key="1">
    <citation type="submission" date="2024-09" db="EMBL/GenBank/DDBJ databases">
        <authorList>
            <person name="Sun Q."/>
            <person name="Mori K."/>
        </authorList>
    </citation>
    <scope>NUCLEOTIDE SEQUENCE [LARGE SCALE GENOMIC DNA]</scope>
    <source>
        <strain evidence="2 3">JCM 12520</strain>
    </source>
</reference>
<evidence type="ECO:0000313" key="2">
    <source>
        <dbReference type="EMBL" id="MFB9756872.1"/>
    </source>
</evidence>
<feature type="compositionally biased region" description="Basic and acidic residues" evidence="1">
    <location>
        <begin position="91"/>
        <end position="100"/>
    </location>
</feature>
<feature type="compositionally biased region" description="Polar residues" evidence="1">
    <location>
        <begin position="65"/>
        <end position="90"/>
    </location>
</feature>
<evidence type="ECO:0000313" key="3">
    <source>
        <dbReference type="Proteomes" id="UP001589619"/>
    </source>
</evidence>
<protein>
    <submittedName>
        <fullName evidence="2">Uncharacterized protein</fullName>
    </submittedName>
</protein>
<organism evidence="2 3">
    <name type="scientific">Paenibacillus hodogayensis</name>
    <dbReference type="NCBI Taxonomy" id="279208"/>
    <lineage>
        <taxon>Bacteria</taxon>
        <taxon>Bacillati</taxon>
        <taxon>Bacillota</taxon>
        <taxon>Bacilli</taxon>
        <taxon>Bacillales</taxon>
        <taxon>Paenibacillaceae</taxon>
        <taxon>Paenibacillus</taxon>
    </lineage>
</organism>
<dbReference type="EMBL" id="JBHMAG010000029">
    <property type="protein sequence ID" value="MFB9756872.1"/>
    <property type="molecule type" value="Genomic_DNA"/>
</dbReference>
<feature type="region of interest" description="Disordered" evidence="1">
    <location>
        <begin position="65"/>
        <end position="124"/>
    </location>
</feature>
<proteinExistence type="predicted"/>
<keyword evidence="3" id="KW-1185">Reference proteome</keyword>
<name>A0ABV5W8G4_9BACL</name>
<comment type="caution">
    <text evidence="2">The sequence shown here is derived from an EMBL/GenBank/DDBJ whole genome shotgun (WGS) entry which is preliminary data.</text>
</comment>
<accession>A0ABV5W8G4</accession>